<accession>A0AAD3SGD7</accession>
<gene>
    <name evidence="1" type="ORF">Nepgr_012649</name>
</gene>
<keyword evidence="2" id="KW-1185">Reference proteome</keyword>
<dbReference type="AlphaFoldDB" id="A0AAD3SGD7"/>
<organism evidence="1 2">
    <name type="scientific">Nepenthes gracilis</name>
    <name type="common">Slender pitcher plant</name>
    <dbReference type="NCBI Taxonomy" id="150966"/>
    <lineage>
        <taxon>Eukaryota</taxon>
        <taxon>Viridiplantae</taxon>
        <taxon>Streptophyta</taxon>
        <taxon>Embryophyta</taxon>
        <taxon>Tracheophyta</taxon>
        <taxon>Spermatophyta</taxon>
        <taxon>Magnoliopsida</taxon>
        <taxon>eudicotyledons</taxon>
        <taxon>Gunneridae</taxon>
        <taxon>Pentapetalae</taxon>
        <taxon>Caryophyllales</taxon>
        <taxon>Nepenthaceae</taxon>
        <taxon>Nepenthes</taxon>
    </lineage>
</organism>
<dbReference type="EMBL" id="BSYO01000010">
    <property type="protein sequence ID" value="GMH10808.1"/>
    <property type="molecule type" value="Genomic_DNA"/>
</dbReference>
<evidence type="ECO:0000313" key="2">
    <source>
        <dbReference type="Proteomes" id="UP001279734"/>
    </source>
</evidence>
<name>A0AAD3SGD7_NEPGR</name>
<sequence length="70" mass="7900">MRICPLRVSLPDFSFSLVWNSELGSADLRLSQTRLASPATELCADTPLIRRRSDRSWVQIVLPEFSTVHG</sequence>
<comment type="caution">
    <text evidence="1">The sequence shown here is derived from an EMBL/GenBank/DDBJ whole genome shotgun (WGS) entry which is preliminary data.</text>
</comment>
<evidence type="ECO:0000313" key="1">
    <source>
        <dbReference type="EMBL" id="GMH10808.1"/>
    </source>
</evidence>
<reference evidence="1" key="1">
    <citation type="submission" date="2023-05" db="EMBL/GenBank/DDBJ databases">
        <title>Nepenthes gracilis genome sequencing.</title>
        <authorList>
            <person name="Fukushima K."/>
        </authorList>
    </citation>
    <scope>NUCLEOTIDE SEQUENCE</scope>
    <source>
        <strain evidence="1">SING2019-196</strain>
    </source>
</reference>
<dbReference type="Proteomes" id="UP001279734">
    <property type="component" value="Unassembled WGS sequence"/>
</dbReference>
<protein>
    <submittedName>
        <fullName evidence="1">Uncharacterized protein</fullName>
    </submittedName>
</protein>
<proteinExistence type="predicted"/>